<gene>
    <name evidence="1" type="ORF">MILVUS5_LOCUS23493</name>
</gene>
<dbReference type="Proteomes" id="UP001177021">
    <property type="component" value="Unassembled WGS sequence"/>
</dbReference>
<sequence length="894" mass="102300">MEDVWTMKKQLPDFMGIDPVGWINAAERFFEKNEVPSRDKLQWAFMSMEDKEAMLWFISWNEEHVDADWKSFSRAMIGRFGTQMKQPLEGLILENPKAKKDLSKTMGMREEQSVKMTAATADDGEATVRTKMVREEKEANRENKMKSETGLIFESSPPQKLLDVSSPVGYCWERIPPQPKPPDPPNLLKPPDTDSDLTLQPADTSLPPSTVLSRRGPPPEPPDISPPQSPVTNIFMIGEDSISDESRDVHVAEGRKEKLRVNWVMCESGHILTLLDQNHNNSSKWGKGNRKWAGAQLLKQAQNKVCFLNNPCVQKIHVTHRFFSFNRTRVITRWKPNGKQQIECPVLPSFLVRASPLLQQFPNMYFSLRGISVSAAYLMQTPTLIRSSPLQFSQVHPRSSRQALVVCVLIWVAKEKEESCSYSSFGIEILTKGLVVGEGWLPKSTFINGYAQQERYVEVFKYFKKIQCADSHMLFGENVTHGYVRWICVIRDGTTIITVGGDLMSLKLREAFFGHVFWFMMLPRCLIGMYCNCDSLIGVRKLFEGLNVIGTISWKSSISNYVGCENIFIVLKQISAHKFFALSSHIDQENATLIIWDATNEVDCLLAKDVTDNIFFPLLIVESNCSMVPNDAYWWSKKEERNHGVLCTSYVWGLWHVCWPSRHTVEGLNEEWGVNACFEELLDLTIVKRMSLYSSLGIIQWDPSKPNIPMLVVVCTHECGWKGFPSLYSFLNFVLNFVYDRGKLCEILFDRNHKIDVITLSLKICTQWLLFGLMGQVQIYHQHQDYDGKVKNVMRHWFPNILVQLVSNFKLIPVCSFNKLVTLPNAMRAIIEVCWRIIFICHGLFNFVFDRGKFDGCKISSTLRTRLFEGVSIDRDLNHGLGLDFGPSLKCGKE</sequence>
<name>A0ACB0KJU8_TRIPR</name>
<comment type="caution">
    <text evidence="1">The sequence shown here is derived from an EMBL/GenBank/DDBJ whole genome shotgun (WGS) entry which is preliminary data.</text>
</comment>
<proteinExistence type="predicted"/>
<dbReference type="EMBL" id="CASHSV030000280">
    <property type="protein sequence ID" value="CAJ2656826.1"/>
    <property type="molecule type" value="Genomic_DNA"/>
</dbReference>
<organism evidence="1 2">
    <name type="scientific">Trifolium pratense</name>
    <name type="common">Red clover</name>
    <dbReference type="NCBI Taxonomy" id="57577"/>
    <lineage>
        <taxon>Eukaryota</taxon>
        <taxon>Viridiplantae</taxon>
        <taxon>Streptophyta</taxon>
        <taxon>Embryophyta</taxon>
        <taxon>Tracheophyta</taxon>
        <taxon>Spermatophyta</taxon>
        <taxon>Magnoliopsida</taxon>
        <taxon>eudicotyledons</taxon>
        <taxon>Gunneridae</taxon>
        <taxon>Pentapetalae</taxon>
        <taxon>rosids</taxon>
        <taxon>fabids</taxon>
        <taxon>Fabales</taxon>
        <taxon>Fabaceae</taxon>
        <taxon>Papilionoideae</taxon>
        <taxon>50 kb inversion clade</taxon>
        <taxon>NPAAA clade</taxon>
        <taxon>Hologalegina</taxon>
        <taxon>IRL clade</taxon>
        <taxon>Trifolieae</taxon>
        <taxon>Trifolium</taxon>
    </lineage>
</organism>
<evidence type="ECO:0000313" key="1">
    <source>
        <dbReference type="EMBL" id="CAJ2656826.1"/>
    </source>
</evidence>
<accession>A0ACB0KJU8</accession>
<evidence type="ECO:0000313" key="2">
    <source>
        <dbReference type="Proteomes" id="UP001177021"/>
    </source>
</evidence>
<reference evidence="1" key="1">
    <citation type="submission" date="2023-10" db="EMBL/GenBank/DDBJ databases">
        <authorList>
            <person name="Rodriguez Cubillos JULIANA M."/>
            <person name="De Vega J."/>
        </authorList>
    </citation>
    <scope>NUCLEOTIDE SEQUENCE</scope>
</reference>
<protein>
    <submittedName>
        <fullName evidence="1">Uncharacterized protein</fullName>
    </submittedName>
</protein>
<keyword evidence="2" id="KW-1185">Reference proteome</keyword>